<proteinExistence type="predicted"/>
<dbReference type="SUPFAM" id="SSF46548">
    <property type="entry name" value="alpha-helical ferredoxin"/>
    <property type="match status" value="1"/>
</dbReference>
<evidence type="ECO:0000256" key="3">
    <source>
        <dbReference type="ARBA" id="ARBA00023014"/>
    </source>
</evidence>
<dbReference type="Proteomes" id="UP001623661">
    <property type="component" value="Unassembled WGS sequence"/>
</dbReference>
<organism evidence="5 6">
    <name type="scientific">Candidatus Clostridium radicumherbarum</name>
    <dbReference type="NCBI Taxonomy" id="3381662"/>
    <lineage>
        <taxon>Bacteria</taxon>
        <taxon>Bacillati</taxon>
        <taxon>Bacillota</taxon>
        <taxon>Clostridia</taxon>
        <taxon>Eubacteriales</taxon>
        <taxon>Clostridiaceae</taxon>
        <taxon>Clostridium</taxon>
    </lineage>
</organism>
<evidence type="ECO:0000259" key="4">
    <source>
        <dbReference type="PROSITE" id="PS51379"/>
    </source>
</evidence>
<sequence>MEKISAELKQLLLGQGAALVGFGDISELVKDIDPDMKYGVSVVVSMTPSIVKNIEDGPTEEYYLEYKRLNSLLDNLVIDGAAFLQNKGFKALAQTTARVKEFGNYRTLLPHKSFATCAGIGWIGKCALLVTEEYGSAVRISSILTNAPLKVSDPINCAKCNSCMVCVNACPAGAATGDEWIVTKDRDEFFHPVLCRTQARMRAAKIGIESTICGKCIQVCPYTQRYINK</sequence>
<evidence type="ECO:0000313" key="6">
    <source>
        <dbReference type="Proteomes" id="UP001623661"/>
    </source>
</evidence>
<name>A0ABW8TVN4_9CLOT</name>
<keyword evidence="1" id="KW-0479">Metal-binding</keyword>
<dbReference type="PROSITE" id="PS00198">
    <property type="entry name" value="4FE4S_FER_1"/>
    <property type="match status" value="1"/>
</dbReference>
<protein>
    <submittedName>
        <fullName evidence="5">4Fe-4S double cluster binding domain-containing protein</fullName>
    </submittedName>
</protein>
<evidence type="ECO:0000256" key="2">
    <source>
        <dbReference type="ARBA" id="ARBA00023004"/>
    </source>
</evidence>
<evidence type="ECO:0000313" key="5">
    <source>
        <dbReference type="EMBL" id="MFL0269341.1"/>
    </source>
</evidence>
<dbReference type="RefSeq" id="WP_406765967.1">
    <property type="nucleotide sequence ID" value="NZ_JBJHZY010000003.1"/>
</dbReference>
<evidence type="ECO:0000256" key="1">
    <source>
        <dbReference type="ARBA" id="ARBA00022723"/>
    </source>
</evidence>
<gene>
    <name evidence="5" type="ORF">ACJDUH_14725</name>
</gene>
<dbReference type="InterPro" id="IPR017900">
    <property type="entry name" value="4Fe4S_Fe_S_CS"/>
</dbReference>
<dbReference type="Pfam" id="PF13484">
    <property type="entry name" value="Fer4_16"/>
    <property type="match status" value="1"/>
</dbReference>
<dbReference type="PANTHER" id="PTHR42827">
    <property type="entry name" value="IRON-SULFUR CLUSTER-BINDING PROTEIN-RELATED"/>
    <property type="match status" value="1"/>
</dbReference>
<keyword evidence="6" id="KW-1185">Reference proteome</keyword>
<accession>A0ABW8TVN4</accession>
<feature type="domain" description="4Fe-4S ferredoxin-type" evidence="4">
    <location>
        <begin position="147"/>
        <end position="180"/>
    </location>
</feature>
<reference evidence="5 6" key="1">
    <citation type="submission" date="2024-11" db="EMBL/GenBank/DDBJ databases">
        <authorList>
            <person name="Heng Y.C."/>
            <person name="Lim A.C.H."/>
            <person name="Lee J.K.Y."/>
            <person name="Kittelmann S."/>
        </authorList>
    </citation>
    <scope>NUCLEOTIDE SEQUENCE [LARGE SCALE GENOMIC DNA]</scope>
    <source>
        <strain evidence="5 6">WILCCON 0202</strain>
    </source>
</reference>
<dbReference type="PROSITE" id="PS51379">
    <property type="entry name" value="4FE4S_FER_2"/>
    <property type="match status" value="1"/>
</dbReference>
<dbReference type="PANTHER" id="PTHR42827:SF1">
    <property type="entry name" value="IRON-SULFUR CLUSTER-BINDING PROTEIN"/>
    <property type="match status" value="1"/>
</dbReference>
<comment type="caution">
    <text evidence="5">The sequence shown here is derived from an EMBL/GenBank/DDBJ whole genome shotgun (WGS) entry which is preliminary data.</text>
</comment>
<keyword evidence="3" id="KW-0411">Iron-sulfur</keyword>
<dbReference type="EMBL" id="JBJHZY010000003">
    <property type="protein sequence ID" value="MFL0269341.1"/>
    <property type="molecule type" value="Genomic_DNA"/>
</dbReference>
<dbReference type="InterPro" id="IPR017896">
    <property type="entry name" value="4Fe4S_Fe-S-bd"/>
</dbReference>
<keyword evidence="2" id="KW-0408">Iron</keyword>